<dbReference type="InterPro" id="IPR034904">
    <property type="entry name" value="FSCA_dom_sf"/>
</dbReference>
<dbReference type="OrthoDB" id="2746at2759"/>
<feature type="domain" description="MIP18 family-like" evidence="3">
    <location>
        <begin position="44"/>
        <end position="120"/>
    </location>
</feature>
<evidence type="ECO:0000313" key="4">
    <source>
        <dbReference type="EMBL" id="CDW72084.1"/>
    </source>
</evidence>
<accession>A0A077ZRJ2</accession>
<name>A0A077ZRJ2_STYLE</name>
<dbReference type="GO" id="GO:1990229">
    <property type="term" value="C:iron-sulfur cluster assembly complex"/>
    <property type="evidence" value="ECO:0007669"/>
    <property type="project" value="UniProtKB-ARBA"/>
</dbReference>
<dbReference type="Proteomes" id="UP000039865">
    <property type="component" value="Unassembled WGS sequence"/>
</dbReference>
<organism evidence="4 5">
    <name type="scientific">Stylonychia lemnae</name>
    <name type="common">Ciliate</name>
    <dbReference type="NCBI Taxonomy" id="5949"/>
    <lineage>
        <taxon>Eukaryota</taxon>
        <taxon>Sar</taxon>
        <taxon>Alveolata</taxon>
        <taxon>Ciliophora</taxon>
        <taxon>Intramacronucleata</taxon>
        <taxon>Spirotrichea</taxon>
        <taxon>Stichotrichia</taxon>
        <taxon>Sporadotrichida</taxon>
        <taxon>Oxytrichidae</taxon>
        <taxon>Stylonychinae</taxon>
        <taxon>Stylonychia</taxon>
    </lineage>
</organism>
<dbReference type="GO" id="GO:0051604">
    <property type="term" value="P:protein maturation"/>
    <property type="evidence" value="ECO:0007669"/>
    <property type="project" value="InterPro"/>
</dbReference>
<dbReference type="AlphaFoldDB" id="A0A077ZRJ2"/>
<evidence type="ECO:0000259" key="3">
    <source>
        <dbReference type="Pfam" id="PF01883"/>
    </source>
</evidence>
<comment type="similarity">
    <text evidence="1">Belongs to the MIP18 family.</text>
</comment>
<keyword evidence="5" id="KW-1185">Reference proteome</keyword>
<dbReference type="EMBL" id="CCKQ01000995">
    <property type="protein sequence ID" value="CDW72084.1"/>
    <property type="molecule type" value="Genomic_DNA"/>
</dbReference>
<evidence type="ECO:0000256" key="1">
    <source>
        <dbReference type="ARBA" id="ARBA00010381"/>
    </source>
</evidence>
<dbReference type="PANTHER" id="PTHR12377">
    <property type="entry name" value="CYTOSOLIC IRON-SULFUR ASSEMBLY COMPONENT 2B-RELATED"/>
    <property type="match status" value="1"/>
</dbReference>
<gene>
    <name evidence="4" type="primary">Contig18576.g19742</name>
    <name evidence="4" type="ORF">STYLEM_1038</name>
</gene>
<dbReference type="Gene3D" id="3.30.300.130">
    <property type="entry name" value="Fe-S cluster assembly (FSCA)"/>
    <property type="match status" value="1"/>
</dbReference>
<sequence>MATIDGKNPNPIIIKAHTSVRPDELEQVRKKLEVAGIDDFDFDEDMVYDVIATIKDPEHPLTLEQLDVVKPHLITVDNENYYIRVEFTPTIPNCSMATLIGLMIRTKLNRNIPSKYKVDVYIEAGKHDQQKEISKQLNDKERYLAALENEHLAGIVNDGIQDNSLSYR</sequence>
<evidence type="ECO:0000256" key="2">
    <source>
        <dbReference type="ARBA" id="ARBA00022829"/>
    </source>
</evidence>
<dbReference type="GO" id="GO:0007059">
    <property type="term" value="P:chromosome segregation"/>
    <property type="evidence" value="ECO:0007669"/>
    <property type="project" value="UniProtKB-KW"/>
</dbReference>
<dbReference type="SUPFAM" id="SSF117916">
    <property type="entry name" value="Fe-S cluster assembly (FSCA) domain-like"/>
    <property type="match status" value="1"/>
</dbReference>
<dbReference type="FunCoup" id="A0A077ZRJ2">
    <property type="interactions" value="170"/>
</dbReference>
<dbReference type="FunFam" id="3.30.300.130:FF:000005">
    <property type="entry name" value="Mitotic spindle-associated mmxd complex subunit"/>
    <property type="match status" value="1"/>
</dbReference>
<dbReference type="InterPro" id="IPR039796">
    <property type="entry name" value="MIP18"/>
</dbReference>
<dbReference type="Pfam" id="PF01883">
    <property type="entry name" value="FeS_assembly_P"/>
    <property type="match status" value="1"/>
</dbReference>
<dbReference type="GO" id="GO:0140535">
    <property type="term" value="C:intracellular protein-containing complex"/>
    <property type="evidence" value="ECO:0007669"/>
    <property type="project" value="UniProtKB-ARBA"/>
</dbReference>
<dbReference type="OMA" id="NQCISAR"/>
<evidence type="ECO:0000313" key="5">
    <source>
        <dbReference type="Proteomes" id="UP000039865"/>
    </source>
</evidence>
<protein>
    <recommendedName>
        <fullName evidence="3">MIP18 family-like domain-containing protein</fullName>
    </recommendedName>
</protein>
<dbReference type="Gene3D" id="6.10.250.1280">
    <property type="match status" value="1"/>
</dbReference>
<dbReference type="InParanoid" id="A0A077ZRJ2"/>
<dbReference type="InterPro" id="IPR002744">
    <property type="entry name" value="MIP18-like"/>
</dbReference>
<proteinExistence type="inferred from homology"/>
<reference evidence="4 5" key="1">
    <citation type="submission" date="2014-06" db="EMBL/GenBank/DDBJ databases">
        <authorList>
            <person name="Swart Estienne"/>
        </authorList>
    </citation>
    <scope>NUCLEOTIDE SEQUENCE [LARGE SCALE GENOMIC DNA]</scope>
    <source>
        <strain evidence="4 5">130c</strain>
    </source>
</reference>
<keyword evidence="2" id="KW-0159">Chromosome partition</keyword>